<accession>A0A1K2INW1</accession>
<dbReference type="RefSeq" id="WP_228430087.1">
    <property type="nucleotide sequence ID" value="NZ_FPKW01000006.1"/>
</dbReference>
<dbReference type="AlphaFoldDB" id="A0A1K2INW1"/>
<dbReference type="STRING" id="1612149.SAMN05216324_10683"/>
<dbReference type="EMBL" id="FPKW01000006">
    <property type="protein sequence ID" value="SFZ94140.1"/>
    <property type="molecule type" value="Genomic_DNA"/>
</dbReference>
<organism evidence="1 2">
    <name type="scientific">Chryseobacterium limigenitum</name>
    <dbReference type="NCBI Taxonomy" id="1612149"/>
    <lineage>
        <taxon>Bacteria</taxon>
        <taxon>Pseudomonadati</taxon>
        <taxon>Bacteroidota</taxon>
        <taxon>Flavobacteriia</taxon>
        <taxon>Flavobacteriales</taxon>
        <taxon>Weeksellaceae</taxon>
        <taxon>Chryseobacterium group</taxon>
        <taxon>Chryseobacterium</taxon>
    </lineage>
</organism>
<dbReference type="InterPro" id="IPR052960">
    <property type="entry name" value="GlcN6P_deaminase-like"/>
</dbReference>
<sequence length="49" mass="5802">MKDRAVFTGDGARQFWQRAEDRNRETAKAYDELGLAEYEVMESFVKWEA</sequence>
<protein>
    <submittedName>
        <fullName evidence="1">Glucosamine-6-phosphate deaminase</fullName>
    </submittedName>
</protein>
<dbReference type="Proteomes" id="UP000182034">
    <property type="component" value="Unassembled WGS sequence"/>
</dbReference>
<proteinExistence type="predicted"/>
<dbReference type="PANTHER" id="PTHR42892">
    <property type="entry name" value="GLUCOSAMINE-6-PHOSPHATE DEAMINASE-LIKE PROTEIN BT_0258-RELATED"/>
    <property type="match status" value="1"/>
</dbReference>
<evidence type="ECO:0000313" key="1">
    <source>
        <dbReference type="EMBL" id="SFZ94140.1"/>
    </source>
</evidence>
<keyword evidence="2" id="KW-1185">Reference proteome</keyword>
<gene>
    <name evidence="1" type="ORF">SAMN05216324_10683</name>
</gene>
<evidence type="ECO:0000313" key="2">
    <source>
        <dbReference type="Proteomes" id="UP000182034"/>
    </source>
</evidence>
<dbReference type="PANTHER" id="PTHR42892:SF1">
    <property type="entry name" value="GLUCOSAMINE-6-PHOSPHATE ISOMERASE"/>
    <property type="match status" value="1"/>
</dbReference>
<name>A0A1K2INW1_9FLAO</name>
<reference evidence="2" key="1">
    <citation type="submission" date="2016-10" db="EMBL/GenBank/DDBJ databases">
        <authorList>
            <person name="Varghese N."/>
            <person name="Submissions S."/>
        </authorList>
    </citation>
    <scope>NUCLEOTIDE SEQUENCE [LARGE SCALE GENOMIC DNA]</scope>
    <source>
        <strain evidence="2">SUR2</strain>
    </source>
</reference>